<protein>
    <submittedName>
        <fullName evidence="1">ATP-binding protein</fullName>
    </submittedName>
</protein>
<dbReference type="SUPFAM" id="SSF52540">
    <property type="entry name" value="P-loop containing nucleoside triphosphate hydrolases"/>
    <property type="match status" value="1"/>
</dbReference>
<dbReference type="InterPro" id="IPR051162">
    <property type="entry name" value="T4SS_component"/>
</dbReference>
<sequence>MLGQLIPKLKYPVLEKKANLLYTEDGGAWGIYCVNPQVLKPNDLYAENKFVRDFAEFVDQIKLPAHYIALPKSLDIRKRNEMLKEQFNGAFKDIGTKYIDRATEILEYELQDAVEYLFFVGVQLPKPKGATEFIKSTKKAFSQFTSTIGKVVALQSETFDKDARSHYERVEEEVFAIIKSKLNCRKVTTEEIEYLEHQAFVRGQKQEVTDEALESIINVRRAGYVKLTQLEEESWCSFLAVSTLPIDMTHSKWIFILQQLPFPVEVHVRADYKSLEDDRSEVVRAKRKFKDQDAQIAEINEDEDSLVSQGRILLADLENKIKNEGKGLVRTNIVLVVSDKTKEGLDEKIRDLKQTCKNMHIKIVQPIADQLHLFHQCLIGSRVHIRDWEHPILSEALAESLFGLSQKVGNNIGFYLAKNITDGSSVKTSLKPVFFHPQLGNQRIEGAKTRSLHFMVLGPTGMGKSYLVKNLWFYATFLGTMILKIDPKNESEKKFKEALEHFSKEDYPEFHEMVNHINFISLTHEEKDTGKLDPLRFLEGTEAEDTAINLLESLAKVQDTERQISNAITEAVQQVIRDPNPGLYKVVEVLRASKHESVRDVGVQLDGYSKSSLGKLLFSDGFSESISLDKQVNIIQIQNLDLPKAEMDKKTYNRSHHLSVCTMIPLAKFTTKFLRNEIEGTLKLAIFEEAWALENTTQGTALIKEMLRTGRSLNCGCGIVTQSAKDYNDQDVKEQVGVRFAFRAEDEREQEDVLKFFDLPVNDENRTLLANLEEGECLFRDIYGRTAKIAVDVLFSEWVQAFNTVSKTTASEVSV</sequence>
<dbReference type="Proteomes" id="UP001589609">
    <property type="component" value="Unassembled WGS sequence"/>
</dbReference>
<dbReference type="Gene3D" id="3.40.50.300">
    <property type="entry name" value="P-loop containing nucleotide triphosphate hydrolases"/>
    <property type="match status" value="2"/>
</dbReference>
<dbReference type="RefSeq" id="WP_379947774.1">
    <property type="nucleotide sequence ID" value="NZ_JBHMAF010000012.1"/>
</dbReference>
<dbReference type="InterPro" id="IPR016628">
    <property type="entry name" value="ATPase_SAG2001_prd"/>
</dbReference>
<accession>A0ABV5WAQ1</accession>
<evidence type="ECO:0000313" key="1">
    <source>
        <dbReference type="EMBL" id="MFB9757466.1"/>
    </source>
</evidence>
<dbReference type="PIRSF" id="PIRSF015040">
    <property type="entry name" value="ATPase_SAG2001_prd"/>
    <property type="match status" value="1"/>
</dbReference>
<dbReference type="InterPro" id="IPR027417">
    <property type="entry name" value="P-loop_NTPase"/>
</dbReference>
<evidence type="ECO:0000313" key="2">
    <source>
        <dbReference type="Proteomes" id="UP001589609"/>
    </source>
</evidence>
<organism evidence="1 2">
    <name type="scientific">Ectobacillus funiculus</name>
    <dbReference type="NCBI Taxonomy" id="137993"/>
    <lineage>
        <taxon>Bacteria</taxon>
        <taxon>Bacillati</taxon>
        <taxon>Bacillota</taxon>
        <taxon>Bacilli</taxon>
        <taxon>Bacillales</taxon>
        <taxon>Bacillaceae</taxon>
        <taxon>Ectobacillus</taxon>
    </lineage>
</organism>
<gene>
    <name evidence="1" type="ORF">ACFFMS_02760</name>
</gene>
<reference evidence="1 2" key="1">
    <citation type="submission" date="2024-09" db="EMBL/GenBank/DDBJ databases">
        <authorList>
            <person name="Sun Q."/>
            <person name="Mori K."/>
        </authorList>
    </citation>
    <scope>NUCLEOTIDE SEQUENCE [LARGE SCALE GENOMIC DNA]</scope>
    <source>
        <strain evidence="1 2">JCM 11201</strain>
    </source>
</reference>
<dbReference type="Pfam" id="PF12846">
    <property type="entry name" value="AAA_10"/>
    <property type="match status" value="1"/>
</dbReference>
<proteinExistence type="predicted"/>
<keyword evidence="1" id="KW-0547">Nucleotide-binding</keyword>
<comment type="caution">
    <text evidence="1">The sequence shown here is derived from an EMBL/GenBank/DDBJ whole genome shotgun (WGS) entry which is preliminary data.</text>
</comment>
<dbReference type="PANTHER" id="PTHR30121:SF6">
    <property type="entry name" value="SLR6007 PROTEIN"/>
    <property type="match status" value="1"/>
</dbReference>
<name>A0ABV5WAQ1_9BACI</name>
<dbReference type="EMBL" id="JBHMAF010000012">
    <property type="protein sequence ID" value="MFB9757466.1"/>
    <property type="molecule type" value="Genomic_DNA"/>
</dbReference>
<keyword evidence="2" id="KW-1185">Reference proteome</keyword>
<dbReference type="GO" id="GO:0005524">
    <property type="term" value="F:ATP binding"/>
    <property type="evidence" value="ECO:0007669"/>
    <property type="project" value="UniProtKB-KW"/>
</dbReference>
<dbReference type="PANTHER" id="PTHR30121">
    <property type="entry name" value="UNCHARACTERIZED PROTEIN YJGR-RELATED"/>
    <property type="match status" value="1"/>
</dbReference>
<keyword evidence="1" id="KW-0067">ATP-binding</keyword>